<keyword evidence="1" id="KW-0436">Ligase</keyword>
<feature type="domain" description="BPL/LPL catalytic" evidence="2">
    <location>
        <begin position="24"/>
        <end position="130"/>
    </location>
</feature>
<dbReference type="AlphaFoldDB" id="A0A3Q9GGZ8"/>
<reference evidence="3 4" key="1">
    <citation type="submission" date="2018-11" db="EMBL/GenBank/DDBJ databases">
        <title>Multidrug-resistant genes are associated with an 42-kb island TGI1 carrying a complex class 1 integron in a Trueperella pyogenes.</title>
        <authorList>
            <person name="Dong W."/>
        </authorList>
    </citation>
    <scope>NUCLEOTIDE SEQUENCE [LARGE SCALE GENOMIC DNA]</scope>
    <source>
        <strain evidence="3 4">TP4</strain>
    </source>
</reference>
<organism evidence="3 4">
    <name type="scientific">Trueperella pyogenes</name>
    <dbReference type="NCBI Taxonomy" id="1661"/>
    <lineage>
        <taxon>Bacteria</taxon>
        <taxon>Bacillati</taxon>
        <taxon>Actinomycetota</taxon>
        <taxon>Actinomycetes</taxon>
        <taxon>Actinomycetales</taxon>
        <taxon>Actinomycetaceae</taxon>
        <taxon>Trueperella</taxon>
    </lineage>
</organism>
<dbReference type="CDD" id="cd16442">
    <property type="entry name" value="BPL"/>
    <property type="match status" value="1"/>
</dbReference>
<dbReference type="PANTHER" id="PTHR12835:SF5">
    <property type="entry name" value="BIOTIN--PROTEIN LIGASE"/>
    <property type="match status" value="1"/>
</dbReference>
<evidence type="ECO:0000256" key="1">
    <source>
        <dbReference type="ARBA" id="ARBA00022598"/>
    </source>
</evidence>
<protein>
    <recommendedName>
        <fullName evidence="2">BPL/LPL catalytic domain-containing protein</fullName>
    </recommendedName>
</protein>
<evidence type="ECO:0000313" key="4">
    <source>
        <dbReference type="Proteomes" id="UP000275951"/>
    </source>
</evidence>
<gene>
    <name evidence="3" type="ORF">EBQ10_03400</name>
</gene>
<dbReference type="EMBL" id="CP033905">
    <property type="protein sequence ID" value="AZR06433.1"/>
    <property type="molecule type" value="Genomic_DNA"/>
</dbReference>
<sequence>MNFIPGRVFPRSARVADVRHVEKTTSTQDVLRTLADARHLTTVVAEEQTRGRGRLGRTWESAPGTSLLASTLITLPDTAAMRADLGFLTLLGALSLRSAVSDYTGGSFLVKFPNDVVNPAGQKLAGILGEFFMDLTAKRGGICVALGIGLNIHQRGEALFPGACSLASEGLLARSDVQAAGVADEILARYLQGIRDRLAVFAAGPAPAASALVAEVSTHLAYRNAQATVAGVTGVVRRITDRAELVIATADGERTIAPSAVAMLIEREEIPCVSLSKKGTP</sequence>
<dbReference type="PANTHER" id="PTHR12835">
    <property type="entry name" value="BIOTIN PROTEIN LIGASE"/>
    <property type="match status" value="1"/>
</dbReference>
<dbReference type="InterPro" id="IPR045864">
    <property type="entry name" value="aa-tRNA-synth_II/BPL/LPL"/>
</dbReference>
<dbReference type="SUPFAM" id="SSF55681">
    <property type="entry name" value="Class II aaRS and biotin synthetases"/>
    <property type="match status" value="1"/>
</dbReference>
<name>A0A3Q9GGZ8_9ACTO</name>
<evidence type="ECO:0000259" key="2">
    <source>
        <dbReference type="Pfam" id="PF03099"/>
    </source>
</evidence>
<dbReference type="RefSeq" id="WP_126919927.1">
    <property type="nucleotide sequence ID" value="NZ_CP033905.1"/>
</dbReference>
<accession>A0A3Q9GGZ8</accession>
<dbReference type="GO" id="GO:0004077">
    <property type="term" value="F:biotin--[biotin carboxyl-carrier protein] ligase activity"/>
    <property type="evidence" value="ECO:0007669"/>
    <property type="project" value="InterPro"/>
</dbReference>
<dbReference type="Proteomes" id="UP000275951">
    <property type="component" value="Chromosome"/>
</dbReference>
<dbReference type="GO" id="GO:0005737">
    <property type="term" value="C:cytoplasm"/>
    <property type="evidence" value="ECO:0007669"/>
    <property type="project" value="TreeGrafter"/>
</dbReference>
<dbReference type="InterPro" id="IPR004143">
    <property type="entry name" value="BPL_LPL_catalytic"/>
</dbReference>
<evidence type="ECO:0000313" key="3">
    <source>
        <dbReference type="EMBL" id="AZR06433.1"/>
    </source>
</evidence>
<proteinExistence type="predicted"/>
<dbReference type="Gene3D" id="3.30.930.10">
    <property type="entry name" value="Bira Bifunctional Protein, Domain 2"/>
    <property type="match status" value="1"/>
</dbReference>
<dbReference type="InterPro" id="IPR004408">
    <property type="entry name" value="Biotin_CoA_COase_ligase"/>
</dbReference>
<dbReference type="Pfam" id="PF03099">
    <property type="entry name" value="BPL_LplA_LipB"/>
    <property type="match status" value="1"/>
</dbReference>